<dbReference type="AlphaFoldDB" id="A0A6A4H9E6"/>
<protein>
    <submittedName>
        <fullName evidence="2">Uncharacterized protein</fullName>
    </submittedName>
</protein>
<dbReference type="EMBL" id="ML769550">
    <property type="protein sequence ID" value="KAE9394426.1"/>
    <property type="molecule type" value="Genomic_DNA"/>
</dbReference>
<dbReference type="Proteomes" id="UP000799118">
    <property type="component" value="Unassembled WGS sequence"/>
</dbReference>
<feature type="region of interest" description="Disordered" evidence="1">
    <location>
        <begin position="1"/>
        <end position="49"/>
    </location>
</feature>
<proteinExistence type="predicted"/>
<evidence type="ECO:0000256" key="1">
    <source>
        <dbReference type="SAM" id="MobiDB-lite"/>
    </source>
</evidence>
<keyword evidence="3" id="KW-1185">Reference proteome</keyword>
<sequence length="352" mass="40557">MARLNKKEAEAKQREETERTERNRQEGRDSGDEEEEHKRKKRRIIKRKPLTPIDMRRPTKIEFAEGLFALANADILIPLSFFSNRSLRYIDEYQNEFTSTKVTNPDLLSGKKQFFVWSMIEMAKKLGADIDDGLEGVEERDFKECGDNRVRFEAEREALGEEGEYAMYLHDHSEWWQDRPDVKDRYRYWKPIEETLRKKFERQACTFNPDEYYLETRNAIHASETAAQIQKMGEALQERLSSLSSFEPMPTTAPSVSLNLISSPRKPSILCCIGCGHQGHSLKDHESNASLPKMVWARLVGKSLYTPEHKKICISWNVYSSCKPGCNDAHICSCCGGPHQAFSGKCNSQFLG</sequence>
<dbReference type="OrthoDB" id="3018573at2759"/>
<feature type="compositionally biased region" description="Basic residues" evidence="1">
    <location>
        <begin position="38"/>
        <end position="49"/>
    </location>
</feature>
<evidence type="ECO:0000313" key="2">
    <source>
        <dbReference type="EMBL" id="KAE9394426.1"/>
    </source>
</evidence>
<evidence type="ECO:0000313" key="3">
    <source>
        <dbReference type="Proteomes" id="UP000799118"/>
    </source>
</evidence>
<name>A0A6A4H9E6_9AGAR</name>
<reference evidence="2" key="1">
    <citation type="journal article" date="2019" name="Environ. Microbiol.">
        <title>Fungal ecological strategies reflected in gene transcription - a case study of two litter decomposers.</title>
        <authorList>
            <person name="Barbi F."/>
            <person name="Kohler A."/>
            <person name="Barry K."/>
            <person name="Baskaran P."/>
            <person name="Daum C."/>
            <person name="Fauchery L."/>
            <person name="Ihrmark K."/>
            <person name="Kuo A."/>
            <person name="LaButti K."/>
            <person name="Lipzen A."/>
            <person name="Morin E."/>
            <person name="Grigoriev I.V."/>
            <person name="Henrissat B."/>
            <person name="Lindahl B."/>
            <person name="Martin F."/>
        </authorList>
    </citation>
    <scope>NUCLEOTIDE SEQUENCE</scope>
    <source>
        <strain evidence="2">JB14</strain>
    </source>
</reference>
<feature type="compositionally biased region" description="Basic and acidic residues" evidence="1">
    <location>
        <begin position="1"/>
        <end position="30"/>
    </location>
</feature>
<accession>A0A6A4H9E6</accession>
<gene>
    <name evidence="2" type="ORF">BT96DRAFT_188601</name>
</gene>
<organism evidence="2 3">
    <name type="scientific">Gymnopus androsaceus JB14</name>
    <dbReference type="NCBI Taxonomy" id="1447944"/>
    <lineage>
        <taxon>Eukaryota</taxon>
        <taxon>Fungi</taxon>
        <taxon>Dikarya</taxon>
        <taxon>Basidiomycota</taxon>
        <taxon>Agaricomycotina</taxon>
        <taxon>Agaricomycetes</taxon>
        <taxon>Agaricomycetidae</taxon>
        <taxon>Agaricales</taxon>
        <taxon>Marasmiineae</taxon>
        <taxon>Omphalotaceae</taxon>
        <taxon>Gymnopus</taxon>
    </lineage>
</organism>